<dbReference type="EC" id="5.1.3.14" evidence="3"/>
<dbReference type="EMBL" id="SIXC01000002">
    <property type="protein sequence ID" value="TBH81546.1"/>
    <property type="molecule type" value="Genomic_DNA"/>
</dbReference>
<comment type="similarity">
    <text evidence="2 4">Belongs to the UDP-N-acetylglucosamine 2-epimerase family.</text>
</comment>
<evidence type="ECO:0000313" key="7">
    <source>
        <dbReference type="Proteomes" id="UP000292919"/>
    </source>
</evidence>
<dbReference type="Pfam" id="PF02350">
    <property type="entry name" value="Epimerase_2"/>
    <property type="match status" value="1"/>
</dbReference>
<dbReference type="SUPFAM" id="SSF53756">
    <property type="entry name" value="UDP-Glycosyltransferase/glycogen phosphorylase"/>
    <property type="match status" value="1"/>
</dbReference>
<evidence type="ECO:0000256" key="2">
    <source>
        <dbReference type="ARBA" id="ARBA00038209"/>
    </source>
</evidence>
<dbReference type="AlphaFoldDB" id="A0A6H3FB57"/>
<dbReference type="PANTHER" id="PTHR43174">
    <property type="entry name" value="UDP-N-ACETYLGLUCOSAMINE 2-EPIMERASE"/>
    <property type="match status" value="1"/>
</dbReference>
<dbReference type="PANTHER" id="PTHR43174:SF2">
    <property type="entry name" value="UDP-N-ACETYLGLUCOSAMINE 2-EPIMERASE"/>
    <property type="match status" value="1"/>
</dbReference>
<proteinExistence type="inferred from homology"/>
<gene>
    <name evidence="6" type="ORF">EB812_01915</name>
</gene>
<feature type="domain" description="UDP-N-acetylglucosamine 2-epimerase" evidence="5">
    <location>
        <begin position="26"/>
        <end position="368"/>
    </location>
</feature>
<keyword evidence="1 4" id="KW-0413">Isomerase</keyword>
<dbReference type="InterPro" id="IPR029767">
    <property type="entry name" value="WecB-like"/>
</dbReference>
<dbReference type="Gene3D" id="3.40.50.2000">
    <property type="entry name" value="Glycogen Phosphorylase B"/>
    <property type="match status" value="2"/>
</dbReference>
<comment type="caution">
    <text evidence="6">The sequence shown here is derived from an EMBL/GenBank/DDBJ whole genome shotgun (WGS) entry which is preliminary data.</text>
</comment>
<dbReference type="NCBIfam" id="TIGR00236">
    <property type="entry name" value="wecB"/>
    <property type="match status" value="1"/>
</dbReference>
<dbReference type="CDD" id="cd03786">
    <property type="entry name" value="GTB_UDP-GlcNAc_2-Epimerase"/>
    <property type="match status" value="1"/>
</dbReference>
<reference evidence="6 7" key="1">
    <citation type="submission" date="2018-12" db="EMBL/GenBank/DDBJ databases">
        <title>First genome draft of Desulfovibrio legallis sp. nov.</title>
        <authorList>
            <person name="Ben Dhia O."/>
            <person name="Najjari A."/>
            <person name="Ferjani R."/>
            <person name="Fhoula I."/>
            <person name="Fardeau M.-L."/>
            <person name="Boudabbous A."/>
            <person name="Ouzari H.I."/>
        </authorList>
    </citation>
    <scope>NUCLEOTIDE SEQUENCE [LARGE SCALE GENOMIC DNA]</scope>
    <source>
        <strain evidence="6 7">H1T</strain>
    </source>
</reference>
<sequence length="392" mass="42526">MPHLPHIAIVIGTRPEAIKMIPVIQEVSAANDLRLSIISTGQHREMLEQVLHLFALRPHIDLHLMAPDQTLSSLTEKALHGLTEYLSQARPDMLLVQGDTTTVLAAALAAYYLGIKVGHVEAGLRSHDMANPFPEEANRRLTSVLTTLHFAPTISAKEALLQEGYHADDIVVTGNTVVDALTRLSDKLGPGLAPHLAPLLGGASRFVLVTSHRRESWEHGLADICGAVADLARAFPDVAFIYPVHRNPHVQAVVLPALGQVPNVHLTPPLDYPSFVNLMRDATLFLTDSGGGQEEAPAFHTPVLVLRTVTERPEASRLGMAQLVGTDRALIVARASELLSDEAARQRMCRGNNPYGDGKAAQRIVSALRRYFAGEKPVLPVAQQFIPRATGF</sequence>
<dbReference type="GO" id="GO:0008761">
    <property type="term" value="F:UDP-N-acetylglucosamine 2-epimerase activity"/>
    <property type="evidence" value="ECO:0007669"/>
    <property type="project" value="UniProtKB-EC"/>
</dbReference>
<evidence type="ECO:0000259" key="5">
    <source>
        <dbReference type="Pfam" id="PF02350"/>
    </source>
</evidence>
<dbReference type="Proteomes" id="UP000292919">
    <property type="component" value="Unassembled WGS sequence"/>
</dbReference>
<evidence type="ECO:0000256" key="3">
    <source>
        <dbReference type="ARBA" id="ARBA00038858"/>
    </source>
</evidence>
<evidence type="ECO:0000256" key="1">
    <source>
        <dbReference type="ARBA" id="ARBA00023235"/>
    </source>
</evidence>
<accession>A0A6H3FB57</accession>
<keyword evidence="7" id="KW-1185">Reference proteome</keyword>
<name>A0A6H3FB57_9BACT</name>
<protein>
    <recommendedName>
        <fullName evidence="3">UDP-N-acetylglucosamine 2-epimerase (non-hydrolyzing)</fullName>
        <ecNumber evidence="3">5.1.3.14</ecNumber>
    </recommendedName>
</protein>
<evidence type="ECO:0000313" key="6">
    <source>
        <dbReference type="EMBL" id="TBH81546.1"/>
    </source>
</evidence>
<evidence type="ECO:0000256" key="4">
    <source>
        <dbReference type="RuleBase" id="RU003513"/>
    </source>
</evidence>
<dbReference type="InterPro" id="IPR003331">
    <property type="entry name" value="UDP_GlcNAc_Epimerase_2_dom"/>
</dbReference>
<organism evidence="6 7">
    <name type="scientific">Desulfovibrio legallii</name>
    <dbReference type="NCBI Taxonomy" id="571438"/>
    <lineage>
        <taxon>Bacteria</taxon>
        <taxon>Pseudomonadati</taxon>
        <taxon>Thermodesulfobacteriota</taxon>
        <taxon>Desulfovibrionia</taxon>
        <taxon>Desulfovibrionales</taxon>
        <taxon>Desulfovibrionaceae</taxon>
        <taxon>Desulfovibrio</taxon>
    </lineage>
</organism>
<dbReference type="RefSeq" id="WP_118229625.1">
    <property type="nucleotide sequence ID" value="NZ_DBFBQU010000132.1"/>
</dbReference>